<dbReference type="Pfam" id="PF06835">
    <property type="entry name" value="LptC"/>
    <property type="match status" value="1"/>
</dbReference>
<sequence length="187" mass="21776">MKSTHVNITYFCIAALWSVAMLFSCSNSMKKIQQEAKTYKFPLGNAENFETIYTDSTRVKAILTSPNYLDFTNQHFPYTEFPKGLKVDFFDEKNQKSTVEALYGIYYFKTHMVELRDSVKLTTYEGKVLNTSQLFWNEKEDWIFTEKPFIYLDTVQKSITNGIGMDFDKSFTKLKAHKITGIVPLKE</sequence>
<dbReference type="GO" id="GO:0015221">
    <property type="term" value="F:lipopolysaccharide transmembrane transporter activity"/>
    <property type="evidence" value="ECO:0007669"/>
    <property type="project" value="InterPro"/>
</dbReference>
<dbReference type="Gene3D" id="2.60.450.10">
    <property type="entry name" value="Lipopolysaccharide (LPS) transport protein A like domain"/>
    <property type="match status" value="1"/>
</dbReference>
<accession>A0AAV5ATM0</accession>
<evidence type="ECO:0000313" key="3">
    <source>
        <dbReference type="EMBL" id="GJM52897.1"/>
    </source>
</evidence>
<dbReference type="InterPro" id="IPR026265">
    <property type="entry name" value="LptC"/>
</dbReference>
<feature type="transmembrane region" description="Helical" evidence="1">
    <location>
        <begin position="6"/>
        <end position="25"/>
    </location>
</feature>
<keyword evidence="1" id="KW-0812">Transmembrane</keyword>
<dbReference type="Proteomes" id="UP001208692">
    <property type="component" value="Unassembled WGS sequence"/>
</dbReference>
<name>A0AAV5ATM0_9FLAO</name>
<comment type="caution">
    <text evidence="2">The sequence shown here is derived from an EMBL/GenBank/DDBJ whole genome shotgun (WGS) entry which is preliminary data.</text>
</comment>
<keyword evidence="5" id="KW-1185">Reference proteome</keyword>
<keyword evidence="1" id="KW-0472">Membrane</keyword>
<evidence type="ECO:0000313" key="4">
    <source>
        <dbReference type="Proteomes" id="UP001207736"/>
    </source>
</evidence>
<dbReference type="InterPro" id="IPR010664">
    <property type="entry name" value="LipoPS_assembly_LptC-rel"/>
</dbReference>
<dbReference type="GO" id="GO:0005886">
    <property type="term" value="C:plasma membrane"/>
    <property type="evidence" value="ECO:0007669"/>
    <property type="project" value="InterPro"/>
</dbReference>
<evidence type="ECO:0000313" key="2">
    <source>
        <dbReference type="EMBL" id="GJM49620.1"/>
    </source>
</evidence>
<dbReference type="AlphaFoldDB" id="A0AAV5ATM0"/>
<protein>
    <submittedName>
        <fullName evidence="2">LPS export ABC transporter periplasmic protein LptC</fullName>
    </submittedName>
</protein>
<gene>
    <name evidence="2" type="ORF">RCZ15_05950</name>
    <name evidence="3" type="ORF">RCZ16_12140</name>
</gene>
<dbReference type="RefSeq" id="WP_264845233.1">
    <property type="nucleotide sequence ID" value="NZ_BPMA01000006.1"/>
</dbReference>
<keyword evidence="1" id="KW-1133">Transmembrane helix</keyword>
<dbReference type="Proteomes" id="UP001207736">
    <property type="component" value="Unassembled WGS sequence"/>
</dbReference>
<dbReference type="EMBL" id="BQKB01000022">
    <property type="protein sequence ID" value="GJM52897.1"/>
    <property type="molecule type" value="Genomic_DNA"/>
</dbReference>
<organism evidence="2 4">
    <name type="scientific">Capnocytophaga catalasegens</name>
    <dbReference type="NCBI Taxonomy" id="1004260"/>
    <lineage>
        <taxon>Bacteria</taxon>
        <taxon>Pseudomonadati</taxon>
        <taxon>Bacteroidota</taxon>
        <taxon>Flavobacteriia</taxon>
        <taxon>Flavobacteriales</taxon>
        <taxon>Flavobacteriaceae</taxon>
        <taxon>Capnocytophaga</taxon>
    </lineage>
</organism>
<evidence type="ECO:0000313" key="5">
    <source>
        <dbReference type="Proteomes" id="UP001208692"/>
    </source>
</evidence>
<dbReference type="PROSITE" id="PS51257">
    <property type="entry name" value="PROKAR_LIPOPROTEIN"/>
    <property type="match status" value="1"/>
</dbReference>
<dbReference type="EMBL" id="BQKA01000011">
    <property type="protein sequence ID" value="GJM49620.1"/>
    <property type="molecule type" value="Genomic_DNA"/>
</dbReference>
<reference evidence="2 5" key="1">
    <citation type="submission" date="2021-11" db="EMBL/GenBank/DDBJ databases">
        <title>Draft genome sequence of Capnocytophaga sp. strain KC07075 isolated from cat oral cavity.</title>
        <authorList>
            <person name="Suzuki M."/>
            <person name="Imaoka K."/>
            <person name="Kimura M."/>
            <person name="Morikawa S."/>
            <person name="Maeda K."/>
        </authorList>
    </citation>
    <scope>NUCLEOTIDE SEQUENCE</scope>
    <source>
        <strain evidence="2">KC07075</strain>
        <strain evidence="3 5">KC07079</strain>
    </source>
</reference>
<dbReference type="NCBIfam" id="TIGR04409">
    <property type="entry name" value="LptC_YrbK"/>
    <property type="match status" value="1"/>
</dbReference>
<evidence type="ECO:0000256" key="1">
    <source>
        <dbReference type="SAM" id="Phobius"/>
    </source>
</evidence>
<proteinExistence type="predicted"/>